<evidence type="ECO:0000313" key="3">
    <source>
        <dbReference type="EMBL" id="CAH2040481.1"/>
    </source>
</evidence>
<gene>
    <name evidence="3" type="ORF">IPOD504_LOCUS2602</name>
</gene>
<sequence>MEKKKNLKGNDVLKELGVQLERCDTQRKEDGPLTSTTVGSLEEVGGISASDSGSEMSLELEKSVASNASFASMGSGEAQRVRKKRTRASDADAEADDHPESSAFKRRGTPVPKRGRGRPPNSGQYLELAKGKRELMEARRVEMELQAEKEVPELIQRRRLDRALRPAGFDDVVDSRLSSTLLERVDDGIKVITKVATKSKNLKGTFVKALKEAAEMIREAVNGLQSISSTDETRRLQADNKRLRDEVATLQKEVASMRLSIEKAARPAQERTPAPTLQAEHIARDVLSQVGTMISARFEALEERLLPEKRLRPPLAADRRSAEPGPSSAPDPTPTSLGETWSAVVRKGKGKGKKTAPALDVQMSASISAKPKKSVAKPVATPKPPTAAVKSITVPRPPLVATGSAAVPKSGLKIRQAATGARVLELPAGVTSEAADSFAAKLREVLAGEARIARPVKCADLRLTGLDDSVTRDELAILRAKDTAWGELLAGLDRDPWGRPYRATRGKLGRGPPPAESISPERLATVLEALFPAPTGVIPPVPEPETTEEVPLVSEGEMGAALLLRLVGAKRPLAPMVCPAGLWSWPWGP</sequence>
<proteinExistence type="predicted"/>
<name>A0ABN8HU42_9NEOP</name>
<accession>A0ABN8HU42</accession>
<feature type="non-terminal residue" evidence="3">
    <location>
        <position position="589"/>
    </location>
</feature>
<feature type="compositionally biased region" description="Basic residues" evidence="2">
    <location>
        <begin position="104"/>
        <end position="117"/>
    </location>
</feature>
<keyword evidence="4" id="KW-1185">Reference proteome</keyword>
<feature type="region of interest" description="Disordered" evidence="2">
    <location>
        <begin position="21"/>
        <end position="126"/>
    </location>
</feature>
<reference evidence="3" key="1">
    <citation type="submission" date="2022-03" db="EMBL/GenBank/DDBJ databases">
        <authorList>
            <person name="Martin H S."/>
        </authorList>
    </citation>
    <scope>NUCLEOTIDE SEQUENCE</scope>
</reference>
<dbReference type="EMBL" id="OW152824">
    <property type="protein sequence ID" value="CAH2040481.1"/>
    <property type="molecule type" value="Genomic_DNA"/>
</dbReference>
<feature type="compositionally biased region" description="Basic and acidic residues" evidence="2">
    <location>
        <begin position="21"/>
        <end position="31"/>
    </location>
</feature>
<feature type="compositionally biased region" description="Basic and acidic residues" evidence="2">
    <location>
        <begin position="309"/>
        <end position="322"/>
    </location>
</feature>
<evidence type="ECO:0000256" key="2">
    <source>
        <dbReference type="SAM" id="MobiDB-lite"/>
    </source>
</evidence>
<dbReference type="Proteomes" id="UP000837857">
    <property type="component" value="Chromosome 12"/>
</dbReference>
<keyword evidence="1" id="KW-0175">Coiled coil</keyword>
<feature type="coiled-coil region" evidence="1">
    <location>
        <begin position="233"/>
        <end position="260"/>
    </location>
</feature>
<protein>
    <recommendedName>
        <fullName evidence="5">Gag-like protein</fullName>
    </recommendedName>
</protein>
<evidence type="ECO:0008006" key="5">
    <source>
        <dbReference type="Google" id="ProtNLM"/>
    </source>
</evidence>
<feature type="region of interest" description="Disordered" evidence="2">
    <location>
        <begin position="309"/>
        <end position="340"/>
    </location>
</feature>
<evidence type="ECO:0000313" key="4">
    <source>
        <dbReference type="Proteomes" id="UP000837857"/>
    </source>
</evidence>
<evidence type="ECO:0000256" key="1">
    <source>
        <dbReference type="SAM" id="Coils"/>
    </source>
</evidence>
<organism evidence="3 4">
    <name type="scientific">Iphiclides podalirius</name>
    <name type="common">scarce swallowtail</name>
    <dbReference type="NCBI Taxonomy" id="110791"/>
    <lineage>
        <taxon>Eukaryota</taxon>
        <taxon>Metazoa</taxon>
        <taxon>Ecdysozoa</taxon>
        <taxon>Arthropoda</taxon>
        <taxon>Hexapoda</taxon>
        <taxon>Insecta</taxon>
        <taxon>Pterygota</taxon>
        <taxon>Neoptera</taxon>
        <taxon>Endopterygota</taxon>
        <taxon>Lepidoptera</taxon>
        <taxon>Glossata</taxon>
        <taxon>Ditrysia</taxon>
        <taxon>Papilionoidea</taxon>
        <taxon>Papilionidae</taxon>
        <taxon>Papilioninae</taxon>
        <taxon>Iphiclides</taxon>
    </lineage>
</organism>